<accession>A0A2U8FXW0</accession>
<dbReference type="GO" id="GO:0004222">
    <property type="term" value="F:metalloendopeptidase activity"/>
    <property type="evidence" value="ECO:0007669"/>
    <property type="project" value="TreeGrafter"/>
</dbReference>
<evidence type="ECO:0000256" key="6">
    <source>
        <dbReference type="ARBA" id="ARBA00022833"/>
    </source>
</evidence>
<reference evidence="10 11" key="1">
    <citation type="submission" date="2018-05" db="EMBL/GenBank/DDBJ databases">
        <title>complete genome sequence of Aquabacterium olei NBRC 110486.</title>
        <authorList>
            <person name="Tang B."/>
            <person name="Chang J."/>
            <person name="Zhang L."/>
            <person name="Yang H."/>
        </authorList>
    </citation>
    <scope>NUCLEOTIDE SEQUENCE [LARGE SCALE GENOMIC DNA]</scope>
    <source>
        <strain evidence="10 11">NBRC 110486</strain>
    </source>
</reference>
<dbReference type="InterPro" id="IPR050570">
    <property type="entry name" value="Cell_wall_metabolism_enzyme"/>
</dbReference>
<protein>
    <submittedName>
        <fullName evidence="10">Peptidase M23</fullName>
    </submittedName>
</protein>
<organism evidence="10 11">
    <name type="scientific">Aquabacterium olei</name>
    <dbReference type="NCBI Taxonomy" id="1296669"/>
    <lineage>
        <taxon>Bacteria</taxon>
        <taxon>Pseudomonadati</taxon>
        <taxon>Pseudomonadota</taxon>
        <taxon>Betaproteobacteria</taxon>
        <taxon>Burkholderiales</taxon>
        <taxon>Aquabacterium</taxon>
    </lineage>
</organism>
<evidence type="ECO:0000256" key="1">
    <source>
        <dbReference type="ARBA" id="ARBA00001947"/>
    </source>
</evidence>
<dbReference type="GO" id="GO:0006508">
    <property type="term" value="P:proteolysis"/>
    <property type="evidence" value="ECO:0007669"/>
    <property type="project" value="UniProtKB-KW"/>
</dbReference>
<evidence type="ECO:0000259" key="9">
    <source>
        <dbReference type="Pfam" id="PF19425"/>
    </source>
</evidence>
<evidence type="ECO:0000256" key="2">
    <source>
        <dbReference type="ARBA" id="ARBA00004196"/>
    </source>
</evidence>
<sequence length="473" mass="50228">MKTATPSPLTALLHRAQTLQAAAHRHPRRVSAAVLALLAGSAVTAFGVAPLTALPDTGQPAVVEVVEAVQAPALAAELGRLDAEPLALYRSDVTRSSDTADSLLRRLGVDDADAARLLREDAVAAGVLQGRAGKAIKAIVDNGRLRELVVRGPAAHAEQADTHFTRVTIQRAAPGGQTQWDVRSEQLPLSRAQQLASGTIRSSLFAAADDARVPDAVTNQLAEIFGSDIDFRRELRKGDAFSVLYEALLADGEAVTWTSGTGRVLAARFINKGETHDAVWFQQPGSSKGAYFDLNGRSKTRAFLASPLAFSRVTSGFAMRFHPIHKTWRAHLGVDFGAPTGTAVRSVGEGVVNFAGVQNGYGNVVQVQHAGDRQTVYAHLSRIDVRKGQRIDQGQLIGAVGATGWATGPHLHFEFKVKGQQVDPMVVARASEALQLSPQALASFRSQVGAIAARLDMASEWAAAGTQSGPRFE</sequence>
<keyword evidence="4" id="KW-0479">Metal-binding</keyword>
<dbReference type="Pfam" id="PF19425">
    <property type="entry name" value="Csd3_N2"/>
    <property type="match status" value="1"/>
</dbReference>
<dbReference type="PANTHER" id="PTHR21666:SF288">
    <property type="entry name" value="CELL DIVISION PROTEIN YTFB"/>
    <property type="match status" value="1"/>
</dbReference>
<dbReference type="InterPro" id="IPR045834">
    <property type="entry name" value="Csd3_N2"/>
</dbReference>
<keyword evidence="5" id="KW-0378">Hydrolase</keyword>
<evidence type="ECO:0000256" key="3">
    <source>
        <dbReference type="ARBA" id="ARBA00022670"/>
    </source>
</evidence>
<comment type="subcellular location">
    <subcellularLocation>
        <location evidence="2">Cell envelope</location>
    </subcellularLocation>
</comment>
<dbReference type="GO" id="GO:0046872">
    <property type="term" value="F:metal ion binding"/>
    <property type="evidence" value="ECO:0007669"/>
    <property type="project" value="UniProtKB-KW"/>
</dbReference>
<comment type="cofactor">
    <cofactor evidence="1">
        <name>Zn(2+)</name>
        <dbReference type="ChEBI" id="CHEBI:29105"/>
    </cofactor>
</comment>
<keyword evidence="3" id="KW-0645">Protease</keyword>
<proteinExistence type="predicted"/>
<feature type="domain" description="Csd3-like second N-terminal" evidence="9">
    <location>
        <begin position="194"/>
        <end position="317"/>
    </location>
</feature>
<dbReference type="SUPFAM" id="SSF51261">
    <property type="entry name" value="Duplicated hybrid motif"/>
    <property type="match status" value="1"/>
</dbReference>
<name>A0A2U8FXW0_9BURK</name>
<dbReference type="Gene3D" id="3.10.450.350">
    <property type="match status" value="2"/>
</dbReference>
<evidence type="ECO:0000256" key="5">
    <source>
        <dbReference type="ARBA" id="ARBA00022801"/>
    </source>
</evidence>
<keyword evidence="7" id="KW-0482">Metalloprotease</keyword>
<dbReference type="Gene3D" id="2.70.70.10">
    <property type="entry name" value="Glucose Permease (Domain IIA)"/>
    <property type="match status" value="1"/>
</dbReference>
<feature type="domain" description="M23ase beta-sheet core" evidence="8">
    <location>
        <begin position="330"/>
        <end position="424"/>
    </location>
</feature>
<dbReference type="GO" id="GO:0030313">
    <property type="term" value="C:cell envelope"/>
    <property type="evidence" value="ECO:0007669"/>
    <property type="project" value="UniProtKB-SubCell"/>
</dbReference>
<dbReference type="InterPro" id="IPR016047">
    <property type="entry name" value="M23ase_b-sheet_dom"/>
</dbReference>
<dbReference type="OrthoDB" id="9815245at2"/>
<dbReference type="AlphaFoldDB" id="A0A2U8FXW0"/>
<dbReference type="Pfam" id="PF01551">
    <property type="entry name" value="Peptidase_M23"/>
    <property type="match status" value="1"/>
</dbReference>
<keyword evidence="6" id="KW-0862">Zinc</keyword>
<evidence type="ECO:0000256" key="7">
    <source>
        <dbReference type="ARBA" id="ARBA00023049"/>
    </source>
</evidence>
<dbReference type="KEGG" id="aon:DEH84_03170"/>
<dbReference type="EMBL" id="CP029210">
    <property type="protein sequence ID" value="AWI55066.1"/>
    <property type="molecule type" value="Genomic_DNA"/>
</dbReference>
<evidence type="ECO:0000259" key="8">
    <source>
        <dbReference type="Pfam" id="PF01551"/>
    </source>
</evidence>
<evidence type="ECO:0000313" key="11">
    <source>
        <dbReference type="Proteomes" id="UP000244892"/>
    </source>
</evidence>
<evidence type="ECO:0000256" key="4">
    <source>
        <dbReference type="ARBA" id="ARBA00022723"/>
    </source>
</evidence>
<evidence type="ECO:0000313" key="10">
    <source>
        <dbReference type="EMBL" id="AWI55066.1"/>
    </source>
</evidence>
<dbReference type="CDD" id="cd12797">
    <property type="entry name" value="M23_peptidase"/>
    <property type="match status" value="1"/>
</dbReference>
<dbReference type="PANTHER" id="PTHR21666">
    <property type="entry name" value="PEPTIDASE-RELATED"/>
    <property type="match status" value="1"/>
</dbReference>
<keyword evidence="11" id="KW-1185">Reference proteome</keyword>
<dbReference type="Proteomes" id="UP000244892">
    <property type="component" value="Chromosome"/>
</dbReference>
<dbReference type="InterPro" id="IPR011055">
    <property type="entry name" value="Dup_hybrid_motif"/>
</dbReference>
<gene>
    <name evidence="10" type="ORF">DEH84_03170</name>
</gene>